<feature type="signal peptide" evidence="2">
    <location>
        <begin position="1"/>
        <end position="30"/>
    </location>
</feature>
<dbReference type="PIRSF" id="PIRSF017082">
    <property type="entry name" value="YflP"/>
    <property type="match status" value="1"/>
</dbReference>
<keyword evidence="4" id="KW-1185">Reference proteome</keyword>
<dbReference type="PANTHER" id="PTHR42928:SF1">
    <property type="entry name" value="BLR4371 PROTEIN"/>
    <property type="match status" value="1"/>
</dbReference>
<protein>
    <submittedName>
        <fullName evidence="3">Bug family tripartite tricarboxylate transporter substrate binding protein</fullName>
    </submittedName>
</protein>
<dbReference type="InterPro" id="IPR005064">
    <property type="entry name" value="BUG"/>
</dbReference>
<evidence type="ECO:0000256" key="1">
    <source>
        <dbReference type="ARBA" id="ARBA00006987"/>
    </source>
</evidence>
<accession>A0ABV6JPN5</accession>
<dbReference type="CDD" id="cd07012">
    <property type="entry name" value="PBP2_Bug_TTT"/>
    <property type="match status" value="1"/>
</dbReference>
<evidence type="ECO:0000313" key="3">
    <source>
        <dbReference type="EMBL" id="MFC0407679.1"/>
    </source>
</evidence>
<dbReference type="PANTHER" id="PTHR42928">
    <property type="entry name" value="TRICARBOXYLATE-BINDING PROTEIN"/>
    <property type="match status" value="1"/>
</dbReference>
<dbReference type="RefSeq" id="WP_377043399.1">
    <property type="nucleotide sequence ID" value="NZ_JBHLUN010000004.1"/>
</dbReference>
<dbReference type="Pfam" id="PF03401">
    <property type="entry name" value="TctC"/>
    <property type="match status" value="1"/>
</dbReference>
<dbReference type="Gene3D" id="3.40.190.150">
    <property type="entry name" value="Bordetella uptake gene, domain 1"/>
    <property type="match status" value="1"/>
</dbReference>
<gene>
    <name evidence="3" type="ORF">ACFFGY_05425</name>
</gene>
<evidence type="ECO:0000313" key="4">
    <source>
        <dbReference type="Proteomes" id="UP001589865"/>
    </source>
</evidence>
<dbReference type="InterPro" id="IPR042100">
    <property type="entry name" value="Bug_dom1"/>
</dbReference>
<dbReference type="Gene3D" id="3.40.190.10">
    <property type="entry name" value="Periplasmic binding protein-like II"/>
    <property type="match status" value="1"/>
</dbReference>
<proteinExistence type="inferred from homology"/>
<organism evidence="3 4">
    <name type="scientific">Roseomonas elaeocarpi</name>
    <dbReference type="NCBI Taxonomy" id="907779"/>
    <lineage>
        <taxon>Bacteria</taxon>
        <taxon>Pseudomonadati</taxon>
        <taxon>Pseudomonadota</taxon>
        <taxon>Alphaproteobacteria</taxon>
        <taxon>Acetobacterales</taxon>
        <taxon>Roseomonadaceae</taxon>
        <taxon>Roseomonas</taxon>
    </lineage>
</organism>
<reference evidence="3 4" key="1">
    <citation type="submission" date="2024-09" db="EMBL/GenBank/DDBJ databases">
        <authorList>
            <person name="Sun Q."/>
            <person name="Mori K."/>
        </authorList>
    </citation>
    <scope>NUCLEOTIDE SEQUENCE [LARGE SCALE GENOMIC DNA]</scope>
    <source>
        <strain evidence="3 4">TBRC 5777</strain>
    </source>
</reference>
<dbReference type="Proteomes" id="UP001589865">
    <property type="component" value="Unassembled WGS sequence"/>
</dbReference>
<name>A0ABV6JPN5_9PROT</name>
<dbReference type="EMBL" id="JBHLUN010000004">
    <property type="protein sequence ID" value="MFC0407679.1"/>
    <property type="molecule type" value="Genomic_DNA"/>
</dbReference>
<comment type="caution">
    <text evidence="3">The sequence shown here is derived from an EMBL/GenBank/DDBJ whole genome shotgun (WGS) entry which is preliminary data.</text>
</comment>
<feature type="chain" id="PRO_5045769437" evidence="2">
    <location>
        <begin position="31"/>
        <end position="338"/>
    </location>
</feature>
<comment type="similarity">
    <text evidence="1">Belongs to the UPF0065 (bug) family.</text>
</comment>
<keyword evidence="2" id="KW-0732">Signal</keyword>
<sequence>MKGYKLTAPTALLGAMIGAVAWAGPAAAQADWKPNRPVEFVVTSGAGGGTDIFARTIQAAIQKHDLLSVPVVVSNKGGGSGAEGFVYGRASQGDPLKVIFGTNNEWLLPLVAKVAWKPAELVPVSTMAFDEFMLWVKADAPYKTAAEYIAAVREKPGALKMGGSQTKDTDQILTLLMQRAANLRFTYIPFRSGGEAGVQLAGGHVDSDVNNPSESVGGWRGNQVRPLCVFRREPLPNTEKVTETQSWADIPTCASQGIPVDQYRMPRTVFLPPGVTPQQQAFWTEVMRKVTETPEWKDYISRTTQSAQFMTPAEMQPLMASEQASSRELFGSEGWLVN</sequence>
<evidence type="ECO:0000256" key="2">
    <source>
        <dbReference type="SAM" id="SignalP"/>
    </source>
</evidence>